<evidence type="ECO:0000259" key="8">
    <source>
        <dbReference type="PROSITE" id="PS50928"/>
    </source>
</evidence>
<name>A0A6B1FWT1_9CHLR</name>
<reference evidence="9" key="1">
    <citation type="submission" date="2019-09" db="EMBL/GenBank/DDBJ databases">
        <title>Characterisation of the sponge microbiome using genome-centric metagenomics.</title>
        <authorList>
            <person name="Engelberts J.P."/>
            <person name="Robbins S.J."/>
            <person name="De Goeij J.M."/>
            <person name="Aranda M."/>
            <person name="Bell S.C."/>
            <person name="Webster N.S."/>
        </authorList>
    </citation>
    <scope>NUCLEOTIDE SEQUENCE</scope>
    <source>
        <strain evidence="9">SB0675_bin_29</strain>
    </source>
</reference>
<protein>
    <submittedName>
        <fullName evidence="9">Carbohydrate ABC transporter permease</fullName>
    </submittedName>
</protein>
<dbReference type="InterPro" id="IPR035906">
    <property type="entry name" value="MetI-like_sf"/>
</dbReference>
<dbReference type="EMBL" id="VYDA01000098">
    <property type="protein sequence ID" value="MYH60690.1"/>
    <property type="molecule type" value="Genomic_DNA"/>
</dbReference>
<gene>
    <name evidence="9" type="ORF">F4148_02630</name>
</gene>
<dbReference type="GO" id="GO:0055085">
    <property type="term" value="P:transmembrane transport"/>
    <property type="evidence" value="ECO:0007669"/>
    <property type="project" value="InterPro"/>
</dbReference>
<keyword evidence="3" id="KW-1003">Cell membrane</keyword>
<feature type="transmembrane region" description="Helical" evidence="7">
    <location>
        <begin position="268"/>
        <end position="289"/>
    </location>
</feature>
<evidence type="ECO:0000256" key="5">
    <source>
        <dbReference type="ARBA" id="ARBA00022989"/>
    </source>
</evidence>
<dbReference type="PANTHER" id="PTHR43744">
    <property type="entry name" value="ABC TRANSPORTER PERMEASE PROTEIN MG189-RELATED-RELATED"/>
    <property type="match status" value="1"/>
</dbReference>
<proteinExistence type="inferred from homology"/>
<dbReference type="Gene3D" id="1.10.3720.10">
    <property type="entry name" value="MetI-like"/>
    <property type="match status" value="1"/>
</dbReference>
<dbReference type="PROSITE" id="PS50928">
    <property type="entry name" value="ABC_TM1"/>
    <property type="match status" value="1"/>
</dbReference>
<feature type="transmembrane region" description="Helical" evidence="7">
    <location>
        <begin position="98"/>
        <end position="121"/>
    </location>
</feature>
<comment type="subcellular location">
    <subcellularLocation>
        <location evidence="1 7">Cell membrane</location>
        <topology evidence="1 7">Multi-pass membrane protein</topology>
    </subcellularLocation>
</comment>
<comment type="similarity">
    <text evidence="7">Belongs to the binding-protein-dependent transport system permease family.</text>
</comment>
<evidence type="ECO:0000256" key="1">
    <source>
        <dbReference type="ARBA" id="ARBA00004651"/>
    </source>
</evidence>
<sequence length="331" mass="36378">MRLSSETDDLEITERQASKGSPVAARILSRIMMVALAVWFIVELYPVIFLINTSLKTDAEILSTPFALPAAFNFLNYVRVWVGEGANNKPIALYLRNSIVVTVATLTLLLAVSSLAGYALARGRFPGSAATQQTFLLCLAVPVHVLIIPVFFMMDRFGLRNDLIGLSLMYTTMGVPFTVLLMRAYFLSFPVEMEEAAQIDGCSRFGVFWRVVLPVSRNAIASMAIINVSWVWSELFFALVLMDRSEAQTMPLAVIAYAPKAMMGESTIGPQFAAMVTAAMPLILVYFLFQRQITKGMTMGAIRCAEGRSCSPSGVSELFSASAWQESRSAE</sequence>
<dbReference type="SUPFAM" id="SSF161098">
    <property type="entry name" value="MetI-like"/>
    <property type="match status" value="1"/>
</dbReference>
<keyword evidence="4 7" id="KW-0812">Transmembrane</keyword>
<feature type="domain" description="ABC transmembrane type-1" evidence="8">
    <location>
        <begin position="95"/>
        <end position="289"/>
    </location>
</feature>
<evidence type="ECO:0000256" key="2">
    <source>
        <dbReference type="ARBA" id="ARBA00022448"/>
    </source>
</evidence>
<feature type="transmembrane region" description="Helical" evidence="7">
    <location>
        <begin position="27"/>
        <end position="49"/>
    </location>
</feature>
<dbReference type="GO" id="GO:0005886">
    <property type="term" value="C:plasma membrane"/>
    <property type="evidence" value="ECO:0007669"/>
    <property type="project" value="UniProtKB-SubCell"/>
</dbReference>
<dbReference type="CDD" id="cd06261">
    <property type="entry name" value="TM_PBP2"/>
    <property type="match status" value="1"/>
</dbReference>
<accession>A0A6B1FWT1</accession>
<dbReference type="PANTHER" id="PTHR43744:SF12">
    <property type="entry name" value="ABC TRANSPORTER PERMEASE PROTEIN MG189-RELATED"/>
    <property type="match status" value="1"/>
</dbReference>
<feature type="transmembrane region" description="Helical" evidence="7">
    <location>
        <begin position="207"/>
        <end position="232"/>
    </location>
</feature>
<keyword evidence="2 7" id="KW-0813">Transport</keyword>
<feature type="transmembrane region" description="Helical" evidence="7">
    <location>
        <begin position="133"/>
        <end position="152"/>
    </location>
</feature>
<evidence type="ECO:0000313" key="9">
    <source>
        <dbReference type="EMBL" id="MYH60690.1"/>
    </source>
</evidence>
<keyword evidence="6 7" id="KW-0472">Membrane</keyword>
<evidence type="ECO:0000256" key="3">
    <source>
        <dbReference type="ARBA" id="ARBA00022475"/>
    </source>
</evidence>
<feature type="transmembrane region" description="Helical" evidence="7">
    <location>
        <begin position="164"/>
        <end position="186"/>
    </location>
</feature>
<comment type="caution">
    <text evidence="9">The sequence shown here is derived from an EMBL/GenBank/DDBJ whole genome shotgun (WGS) entry which is preliminary data.</text>
</comment>
<organism evidence="9">
    <name type="scientific">Caldilineaceae bacterium SB0675_bin_29</name>
    <dbReference type="NCBI Taxonomy" id="2605266"/>
    <lineage>
        <taxon>Bacteria</taxon>
        <taxon>Bacillati</taxon>
        <taxon>Chloroflexota</taxon>
        <taxon>Caldilineae</taxon>
        <taxon>Caldilineales</taxon>
        <taxon>Caldilineaceae</taxon>
    </lineage>
</organism>
<keyword evidence="5 7" id="KW-1133">Transmembrane helix</keyword>
<dbReference type="Pfam" id="PF00528">
    <property type="entry name" value="BPD_transp_1"/>
    <property type="match status" value="1"/>
</dbReference>
<evidence type="ECO:0000256" key="6">
    <source>
        <dbReference type="ARBA" id="ARBA00023136"/>
    </source>
</evidence>
<feature type="transmembrane region" description="Helical" evidence="7">
    <location>
        <begin position="61"/>
        <end position="78"/>
    </location>
</feature>
<dbReference type="InterPro" id="IPR000515">
    <property type="entry name" value="MetI-like"/>
</dbReference>
<evidence type="ECO:0000256" key="7">
    <source>
        <dbReference type="RuleBase" id="RU363032"/>
    </source>
</evidence>
<evidence type="ECO:0000256" key="4">
    <source>
        <dbReference type="ARBA" id="ARBA00022692"/>
    </source>
</evidence>
<dbReference type="AlphaFoldDB" id="A0A6B1FWT1"/>